<sequence>MQEKDGKLKGGGLKNFGLRLVPHKAREQIAAHKGVQQEARDTSSSRLGACAGAGTWPGQQQKGHASGALEQQNVTWATAGLKQQAHKWELGAD</sequence>
<feature type="compositionally biased region" description="Polar residues" evidence="1">
    <location>
        <begin position="57"/>
        <end position="68"/>
    </location>
</feature>
<name>A0A2P5YIN9_GOSBA</name>
<evidence type="ECO:0000313" key="3">
    <source>
        <dbReference type="Proteomes" id="UP000239757"/>
    </source>
</evidence>
<organism evidence="2 3">
    <name type="scientific">Gossypium barbadense</name>
    <name type="common">Sea Island cotton</name>
    <name type="synonym">Hibiscus barbadensis</name>
    <dbReference type="NCBI Taxonomy" id="3634"/>
    <lineage>
        <taxon>Eukaryota</taxon>
        <taxon>Viridiplantae</taxon>
        <taxon>Streptophyta</taxon>
        <taxon>Embryophyta</taxon>
        <taxon>Tracheophyta</taxon>
        <taxon>Spermatophyta</taxon>
        <taxon>Magnoliopsida</taxon>
        <taxon>eudicotyledons</taxon>
        <taxon>Gunneridae</taxon>
        <taxon>Pentapetalae</taxon>
        <taxon>rosids</taxon>
        <taxon>malvids</taxon>
        <taxon>Malvales</taxon>
        <taxon>Malvaceae</taxon>
        <taxon>Malvoideae</taxon>
        <taxon>Gossypium</taxon>
    </lineage>
</organism>
<dbReference type="EMBL" id="KZ663153">
    <property type="protein sequence ID" value="PPS15463.1"/>
    <property type="molecule type" value="Genomic_DNA"/>
</dbReference>
<dbReference type="Proteomes" id="UP000239757">
    <property type="component" value="Unassembled WGS sequence"/>
</dbReference>
<proteinExistence type="predicted"/>
<evidence type="ECO:0000313" key="2">
    <source>
        <dbReference type="EMBL" id="PPS15463.1"/>
    </source>
</evidence>
<dbReference type="AlphaFoldDB" id="A0A2P5YIN9"/>
<feature type="region of interest" description="Disordered" evidence="1">
    <location>
        <begin position="32"/>
        <end position="68"/>
    </location>
</feature>
<gene>
    <name evidence="2" type="ORF">GOBAR_AA05114</name>
</gene>
<reference evidence="2 3" key="1">
    <citation type="submission" date="2015-01" db="EMBL/GenBank/DDBJ databases">
        <title>Genome of allotetraploid Gossypium barbadense reveals genomic plasticity and fiber elongation in cotton evolution.</title>
        <authorList>
            <person name="Chen X."/>
            <person name="Liu X."/>
            <person name="Zhao B."/>
            <person name="Zheng H."/>
            <person name="Hu Y."/>
            <person name="Lu G."/>
            <person name="Yang C."/>
            <person name="Chen J."/>
            <person name="Shan C."/>
            <person name="Zhang L."/>
            <person name="Zhou Y."/>
            <person name="Wang L."/>
            <person name="Guo W."/>
            <person name="Bai Y."/>
            <person name="Ruan J."/>
            <person name="Shangguan X."/>
            <person name="Mao Y."/>
            <person name="Jiang J."/>
            <person name="Zhu Y."/>
            <person name="Lei J."/>
            <person name="Kang H."/>
            <person name="Chen S."/>
            <person name="He X."/>
            <person name="Wang R."/>
            <person name="Wang Y."/>
            <person name="Chen J."/>
            <person name="Wang L."/>
            <person name="Yu S."/>
            <person name="Wang B."/>
            <person name="Wei J."/>
            <person name="Song S."/>
            <person name="Lu X."/>
            <person name="Gao Z."/>
            <person name="Gu W."/>
            <person name="Deng X."/>
            <person name="Ma D."/>
            <person name="Wang S."/>
            <person name="Liang W."/>
            <person name="Fang L."/>
            <person name="Cai C."/>
            <person name="Zhu X."/>
            <person name="Zhou B."/>
            <person name="Zhang Y."/>
            <person name="Chen Z."/>
            <person name="Xu S."/>
            <person name="Zhu R."/>
            <person name="Wang S."/>
            <person name="Zhang T."/>
            <person name="Zhao G."/>
        </authorList>
    </citation>
    <scope>NUCLEOTIDE SEQUENCE [LARGE SCALE GENOMIC DNA]</scope>
    <source>
        <strain evidence="3">cv. Xinhai21</strain>
        <tissue evidence="2">Leaf</tissue>
    </source>
</reference>
<evidence type="ECO:0000256" key="1">
    <source>
        <dbReference type="SAM" id="MobiDB-lite"/>
    </source>
</evidence>
<accession>A0A2P5YIN9</accession>
<protein>
    <submittedName>
        <fullName evidence="2">Uncharacterized protein</fullName>
    </submittedName>
</protein>